<protein>
    <submittedName>
        <fullName evidence="1">Uncharacterized protein</fullName>
    </submittedName>
</protein>
<dbReference type="Proteomes" id="UP000008367">
    <property type="component" value="Unassembled WGS sequence"/>
</dbReference>
<name>A0A454CRY8_VIBHA</name>
<evidence type="ECO:0000313" key="1">
    <source>
        <dbReference type="EMBL" id="EKM29144.1"/>
    </source>
</evidence>
<proteinExistence type="predicted"/>
<comment type="caution">
    <text evidence="1">The sequence shown here is derived from an EMBL/GenBank/DDBJ whole genome shotgun (WGS) entry which is preliminary data.</text>
</comment>
<dbReference type="AlphaFoldDB" id="A0A454CRY8"/>
<gene>
    <name evidence="1" type="ORF">VCHENC02_5020</name>
</gene>
<organism evidence="1 2">
    <name type="scientific">Vibrio harveyi</name>
    <name type="common">Beneckea harveyi</name>
    <dbReference type="NCBI Taxonomy" id="669"/>
    <lineage>
        <taxon>Bacteria</taxon>
        <taxon>Pseudomonadati</taxon>
        <taxon>Pseudomonadota</taxon>
        <taxon>Gammaproteobacteria</taxon>
        <taxon>Vibrionales</taxon>
        <taxon>Vibrionaceae</taxon>
        <taxon>Vibrio</taxon>
    </lineage>
</organism>
<feature type="non-terminal residue" evidence="1">
    <location>
        <position position="1"/>
    </location>
</feature>
<accession>A0A454CRY8</accession>
<dbReference type="EMBL" id="AJSR01002220">
    <property type="protein sequence ID" value="EKM29144.1"/>
    <property type="molecule type" value="Genomic_DNA"/>
</dbReference>
<sequence>HRLRFIPNSLRDTCFRKNGLIRTQNNDVYRLFVFKAHSVPLDSDNDYWLLKKGSHSLAHSTGLSEHNNTP</sequence>
<reference evidence="1 2" key="1">
    <citation type="submission" date="2012-10" db="EMBL/GenBank/DDBJ databases">
        <title>Genome sequence of Vibrio Cholerae HENC-02.</title>
        <authorList>
            <person name="Eppinger M."/>
            <person name="Hasan N.A."/>
            <person name="Sengamalay N."/>
            <person name="Hine E."/>
            <person name="Su Q."/>
            <person name="Daugherty S.C."/>
            <person name="Young S."/>
            <person name="Sadzewicz L."/>
            <person name="Tallon L."/>
            <person name="Cebula T.A."/>
            <person name="Ravel J."/>
            <person name="Colwell R.R."/>
        </authorList>
    </citation>
    <scope>NUCLEOTIDE SEQUENCE [LARGE SCALE GENOMIC DNA]</scope>
    <source>
        <strain evidence="1 2">HENC-02</strain>
    </source>
</reference>
<evidence type="ECO:0000313" key="2">
    <source>
        <dbReference type="Proteomes" id="UP000008367"/>
    </source>
</evidence>